<dbReference type="PANTHER" id="PTHR30432">
    <property type="entry name" value="TRANSCRIPTIONAL REGULATOR MODE"/>
    <property type="match status" value="1"/>
</dbReference>
<dbReference type="Gene3D" id="1.10.10.10">
    <property type="entry name" value="Winged helix-like DNA-binding domain superfamily/Winged helix DNA-binding domain"/>
    <property type="match status" value="1"/>
</dbReference>
<dbReference type="OrthoDB" id="285216at2"/>
<dbReference type="GO" id="GO:0003700">
    <property type="term" value="F:DNA-binding transcription factor activity"/>
    <property type="evidence" value="ECO:0007669"/>
    <property type="project" value="InterPro"/>
</dbReference>
<name>A0A1H3FPK6_EUBBA</name>
<gene>
    <name evidence="3" type="ORF">SAMN04488579_11135</name>
</gene>
<dbReference type="PANTHER" id="PTHR30432:SF1">
    <property type="entry name" value="DNA-BINDING TRANSCRIPTIONAL DUAL REGULATOR MODE"/>
    <property type="match status" value="1"/>
</dbReference>
<dbReference type="Pfam" id="PF12804">
    <property type="entry name" value="NTP_transf_3"/>
    <property type="match status" value="1"/>
</dbReference>
<evidence type="ECO:0000259" key="2">
    <source>
        <dbReference type="Pfam" id="PF12804"/>
    </source>
</evidence>
<organism evidence="3 4">
    <name type="scientific">Eubacterium barkeri</name>
    <name type="common">Clostridium barkeri</name>
    <dbReference type="NCBI Taxonomy" id="1528"/>
    <lineage>
        <taxon>Bacteria</taxon>
        <taxon>Bacillati</taxon>
        <taxon>Bacillota</taxon>
        <taxon>Clostridia</taxon>
        <taxon>Eubacteriales</taxon>
        <taxon>Eubacteriaceae</taxon>
        <taxon>Eubacterium</taxon>
    </lineage>
</organism>
<dbReference type="SUPFAM" id="SSF46785">
    <property type="entry name" value="Winged helix' DNA-binding domain"/>
    <property type="match status" value="1"/>
</dbReference>
<feature type="domain" description="MobA-like NTP transferase" evidence="2">
    <location>
        <begin position="6"/>
        <end position="150"/>
    </location>
</feature>
<feature type="domain" description="HTH lysR-type" evidence="1">
    <location>
        <begin position="215"/>
        <end position="275"/>
    </location>
</feature>
<protein>
    <submittedName>
        <fullName evidence="3">ModE molybdate transport repressor domain-containing protein</fullName>
    </submittedName>
</protein>
<evidence type="ECO:0000313" key="3">
    <source>
        <dbReference type="EMBL" id="SDX92901.1"/>
    </source>
</evidence>
<dbReference type="InterPro" id="IPR000847">
    <property type="entry name" value="LysR_HTH_N"/>
</dbReference>
<dbReference type="InterPro" id="IPR029044">
    <property type="entry name" value="Nucleotide-diphossugar_trans"/>
</dbReference>
<dbReference type="Gene3D" id="3.90.550.10">
    <property type="entry name" value="Spore Coat Polysaccharide Biosynthesis Protein SpsA, Chain A"/>
    <property type="match status" value="1"/>
</dbReference>
<dbReference type="RefSeq" id="WP_090245237.1">
    <property type="nucleotide sequence ID" value="NZ_FNOU01000011.1"/>
</dbReference>
<dbReference type="InterPro" id="IPR051815">
    <property type="entry name" value="Molybdate_resp_trans_reg"/>
</dbReference>
<proteinExistence type="predicted"/>
<dbReference type="SUPFAM" id="SSF53448">
    <property type="entry name" value="Nucleotide-diphospho-sugar transferases"/>
    <property type="match status" value="1"/>
</dbReference>
<keyword evidence="4" id="KW-1185">Reference proteome</keyword>
<dbReference type="Proteomes" id="UP000199652">
    <property type="component" value="Unassembled WGS sequence"/>
</dbReference>
<evidence type="ECO:0000259" key="1">
    <source>
        <dbReference type="Pfam" id="PF00126"/>
    </source>
</evidence>
<sequence length="302" mass="33317">MGFGAVIVAGKQPPPSGSFAPLVQAGSISVIKRIIYTLQQAKVSPIVVMTGYEADRLERHVERTGVICMRDVDYESTSELETLKQGIAQIKNQCDGIVVPSVQTPFFKGETIEQLVAAARPFAWADTQEGSCPYPLCMDEAGMMAVEAAEDPESLIALAKRCGVKGVKIMDDGIGKPLGTETEALIASYNQVFLRPLIKVSLAREEVFFGPGTAQLLHLIQRTGSVRTACEQMHLSYSKAWKMIGKMEKEMGEPVVKRFQGGQSGGRAELTPRGEDLLLRFTRFERECKDRVEEIYKDYFQS</sequence>
<accession>A0A1H3FPK6</accession>
<dbReference type="InterPro" id="IPR036390">
    <property type="entry name" value="WH_DNA-bd_sf"/>
</dbReference>
<dbReference type="InterPro" id="IPR025877">
    <property type="entry name" value="MobA-like_NTP_Trfase"/>
</dbReference>
<dbReference type="InterPro" id="IPR036388">
    <property type="entry name" value="WH-like_DNA-bd_sf"/>
</dbReference>
<dbReference type="STRING" id="1528.SAMN04488579_11135"/>
<reference evidence="4" key="1">
    <citation type="submission" date="2016-10" db="EMBL/GenBank/DDBJ databases">
        <authorList>
            <person name="Varghese N."/>
            <person name="Submissions S."/>
        </authorList>
    </citation>
    <scope>NUCLEOTIDE SEQUENCE [LARGE SCALE GENOMIC DNA]</scope>
    <source>
        <strain evidence="4">VPI 5359</strain>
    </source>
</reference>
<dbReference type="AlphaFoldDB" id="A0A1H3FPK6"/>
<evidence type="ECO:0000313" key="4">
    <source>
        <dbReference type="Proteomes" id="UP000199652"/>
    </source>
</evidence>
<dbReference type="Pfam" id="PF00126">
    <property type="entry name" value="HTH_1"/>
    <property type="match status" value="1"/>
</dbReference>
<dbReference type="EMBL" id="FNOU01000011">
    <property type="protein sequence ID" value="SDX92901.1"/>
    <property type="molecule type" value="Genomic_DNA"/>
</dbReference>
<dbReference type="GO" id="GO:0016779">
    <property type="term" value="F:nucleotidyltransferase activity"/>
    <property type="evidence" value="ECO:0007669"/>
    <property type="project" value="UniProtKB-ARBA"/>
</dbReference>